<comment type="caution">
    <text evidence="11">The sequence shown here is derived from an EMBL/GenBank/DDBJ whole genome shotgun (WGS) entry which is preliminary data.</text>
</comment>
<evidence type="ECO:0000256" key="5">
    <source>
        <dbReference type="ARBA" id="ARBA00022679"/>
    </source>
</evidence>
<keyword evidence="3" id="KW-0337">GPI-anchor biosynthesis</keyword>
<dbReference type="GO" id="GO:0004376">
    <property type="term" value="F:GPI mannosyltransferase activity"/>
    <property type="evidence" value="ECO:0007669"/>
    <property type="project" value="InterPro"/>
</dbReference>
<reference evidence="11 12" key="1">
    <citation type="submission" date="2019-06" db="EMBL/GenBank/DDBJ databases">
        <title>Sequencing the genomes of 1000 actinobacteria strains.</title>
        <authorList>
            <person name="Klenk H.-P."/>
        </authorList>
    </citation>
    <scope>NUCLEOTIDE SEQUENCE [LARGE SCALE GENOMIC DNA]</scope>
    <source>
        <strain evidence="11 12">DSM 21947</strain>
    </source>
</reference>
<evidence type="ECO:0000256" key="4">
    <source>
        <dbReference type="ARBA" id="ARBA00022676"/>
    </source>
</evidence>
<evidence type="ECO:0000256" key="6">
    <source>
        <dbReference type="ARBA" id="ARBA00022692"/>
    </source>
</evidence>
<keyword evidence="7" id="KW-0256">Endoplasmic reticulum</keyword>
<proteinExistence type="predicted"/>
<feature type="transmembrane region" description="Helical" evidence="10">
    <location>
        <begin position="338"/>
        <end position="361"/>
    </location>
</feature>
<feature type="transmembrane region" description="Helical" evidence="10">
    <location>
        <begin position="151"/>
        <end position="172"/>
    </location>
</feature>
<evidence type="ECO:0000256" key="1">
    <source>
        <dbReference type="ARBA" id="ARBA00004477"/>
    </source>
</evidence>
<feature type="transmembrane region" description="Helical" evidence="10">
    <location>
        <begin position="279"/>
        <end position="300"/>
    </location>
</feature>
<feature type="transmembrane region" description="Helical" evidence="10">
    <location>
        <begin position="192"/>
        <end position="225"/>
    </location>
</feature>
<dbReference type="InterPro" id="IPR007315">
    <property type="entry name" value="PIG-V/Gpi18"/>
</dbReference>
<feature type="transmembrane region" description="Helical" evidence="10">
    <location>
        <begin position="23"/>
        <end position="48"/>
    </location>
</feature>
<dbReference type="Pfam" id="PF04188">
    <property type="entry name" value="Mannosyl_trans2"/>
    <property type="match status" value="1"/>
</dbReference>
<evidence type="ECO:0000256" key="9">
    <source>
        <dbReference type="ARBA" id="ARBA00023136"/>
    </source>
</evidence>
<feature type="transmembrane region" description="Helical" evidence="10">
    <location>
        <begin position="237"/>
        <end position="259"/>
    </location>
</feature>
<organism evidence="11 12">
    <name type="scientific">Rhodoglobus vestalii</name>
    <dbReference type="NCBI Taxonomy" id="193384"/>
    <lineage>
        <taxon>Bacteria</taxon>
        <taxon>Bacillati</taxon>
        <taxon>Actinomycetota</taxon>
        <taxon>Actinomycetes</taxon>
        <taxon>Micrococcales</taxon>
        <taxon>Microbacteriaceae</taxon>
        <taxon>Rhodoglobus</taxon>
    </lineage>
</organism>
<evidence type="ECO:0000256" key="3">
    <source>
        <dbReference type="ARBA" id="ARBA00022502"/>
    </source>
</evidence>
<keyword evidence="6 10" id="KW-0812">Transmembrane</keyword>
<accession>A0A8H2PWI2</accession>
<feature type="transmembrane region" description="Helical" evidence="10">
    <location>
        <begin position="119"/>
        <end position="139"/>
    </location>
</feature>
<keyword evidence="5 11" id="KW-0808">Transferase</keyword>
<keyword evidence="4 11" id="KW-0328">Glycosyltransferase</keyword>
<evidence type="ECO:0000256" key="7">
    <source>
        <dbReference type="ARBA" id="ARBA00022824"/>
    </source>
</evidence>
<keyword evidence="12" id="KW-1185">Reference proteome</keyword>
<dbReference type="GO" id="GO:0031501">
    <property type="term" value="C:mannosyltransferase complex"/>
    <property type="evidence" value="ECO:0007669"/>
    <property type="project" value="TreeGrafter"/>
</dbReference>
<comment type="subcellular location">
    <subcellularLocation>
        <location evidence="1">Endoplasmic reticulum membrane</location>
        <topology evidence="1">Multi-pass membrane protein</topology>
    </subcellularLocation>
</comment>
<keyword evidence="9 10" id="KW-0472">Membrane</keyword>
<comment type="pathway">
    <text evidence="2">Glycolipid biosynthesis; glycosylphosphatidylinositol-anchor biosynthesis.</text>
</comment>
<dbReference type="UniPathway" id="UPA00196"/>
<dbReference type="OrthoDB" id="151635at2"/>
<evidence type="ECO:0000313" key="12">
    <source>
        <dbReference type="Proteomes" id="UP000316560"/>
    </source>
</evidence>
<evidence type="ECO:0000256" key="10">
    <source>
        <dbReference type="SAM" id="Phobius"/>
    </source>
</evidence>
<evidence type="ECO:0000256" key="2">
    <source>
        <dbReference type="ARBA" id="ARBA00004687"/>
    </source>
</evidence>
<evidence type="ECO:0000313" key="11">
    <source>
        <dbReference type="EMBL" id="TQO19210.1"/>
    </source>
</evidence>
<feature type="transmembrane region" description="Helical" evidence="10">
    <location>
        <begin position="307"/>
        <end position="326"/>
    </location>
</feature>
<evidence type="ECO:0000256" key="8">
    <source>
        <dbReference type="ARBA" id="ARBA00022989"/>
    </source>
</evidence>
<protein>
    <submittedName>
        <fullName evidence="11">Mannosyltransferase PIG-V</fullName>
    </submittedName>
</protein>
<gene>
    <name evidence="11" type="ORF">FB472_0750</name>
</gene>
<dbReference type="GO" id="GO:0016020">
    <property type="term" value="C:membrane"/>
    <property type="evidence" value="ECO:0007669"/>
    <property type="project" value="GOC"/>
</dbReference>
<dbReference type="GO" id="GO:0000009">
    <property type="term" value="F:alpha-1,6-mannosyltransferase activity"/>
    <property type="evidence" value="ECO:0007669"/>
    <property type="project" value="InterPro"/>
</dbReference>
<dbReference type="AlphaFoldDB" id="A0A8H2PWI2"/>
<dbReference type="RefSeq" id="WP_141989695.1">
    <property type="nucleotide sequence ID" value="NZ_VFRA01000001.1"/>
</dbReference>
<dbReference type="PANTHER" id="PTHR12468:SF2">
    <property type="entry name" value="GPI MANNOSYLTRANSFERASE 2"/>
    <property type="match status" value="1"/>
</dbReference>
<name>A0A8H2PWI2_9MICO</name>
<feature type="transmembrane region" description="Helical" evidence="10">
    <location>
        <begin position="381"/>
        <end position="401"/>
    </location>
</feature>
<dbReference type="GO" id="GO:0006506">
    <property type="term" value="P:GPI anchor biosynthetic process"/>
    <property type="evidence" value="ECO:0007669"/>
    <property type="project" value="UniProtKB-UniPathway"/>
</dbReference>
<sequence length="409" mass="45964">MADRSLASAVRRATTAVLAPERWWVAVIAIFAASRVVTTSILLAYASIQPANSWTGPRPDYFSFAKIWDGHWYYIIALTGYPTELPRDDAGYVAENAWAFMPVYPAIVRFFMTVTTLDFAVVAVIVSLGFALAAALVFYRMMNHVLPARTALFSVVIFCFAPLSAILQVAYAESMSLFLLMLALYWLMKRHYWMLFPVIAVMSLTRPSGLAFALALGLHVVYRWWVRGRDGFPRREAVAAVSATVFSVVMGFAWLLIAAAVTGSLSAYTDTELAWRAPYIGHVELVPFAAWFQAAGFWAAWWNVPQWLLSVLIVAGVLGFFGFLLTRPARRLGVDLRLWLVSYALYILAVFFPQSSTFRLLMPMFPLAGILAQPKSPRYRILLVLACIAGQWGWIHIGWWVDNYDWSPP</sequence>
<dbReference type="PANTHER" id="PTHR12468">
    <property type="entry name" value="GPI MANNOSYLTRANSFERASE 2"/>
    <property type="match status" value="1"/>
</dbReference>
<dbReference type="Proteomes" id="UP000316560">
    <property type="component" value="Unassembled WGS sequence"/>
</dbReference>
<keyword evidence="8 10" id="KW-1133">Transmembrane helix</keyword>
<dbReference type="EMBL" id="VFRA01000001">
    <property type="protein sequence ID" value="TQO19210.1"/>
    <property type="molecule type" value="Genomic_DNA"/>
</dbReference>